<keyword evidence="3 12" id="KW-0597">Phosphoprotein</keyword>
<proteinExistence type="predicted"/>
<comment type="subcellular location">
    <subcellularLocation>
        <location evidence="1">Cytoplasm</location>
    </subcellularLocation>
</comment>
<dbReference type="Pfam" id="PF00072">
    <property type="entry name" value="Response_reg"/>
    <property type="match status" value="1"/>
</dbReference>
<evidence type="ECO:0000256" key="3">
    <source>
        <dbReference type="ARBA" id="ARBA00022553"/>
    </source>
</evidence>
<dbReference type="GO" id="GO:0005829">
    <property type="term" value="C:cytosol"/>
    <property type="evidence" value="ECO:0007669"/>
    <property type="project" value="TreeGrafter"/>
</dbReference>
<evidence type="ECO:0000256" key="9">
    <source>
        <dbReference type="ARBA" id="ARBA00040348"/>
    </source>
</evidence>
<evidence type="ECO:0000256" key="1">
    <source>
        <dbReference type="ARBA" id="ARBA00004496"/>
    </source>
</evidence>
<dbReference type="SMART" id="SM00448">
    <property type="entry name" value="REC"/>
    <property type="match status" value="1"/>
</dbReference>
<evidence type="ECO:0000256" key="12">
    <source>
        <dbReference type="PROSITE-ProRule" id="PRU00169"/>
    </source>
</evidence>
<feature type="domain" description="Response regulatory" evidence="14">
    <location>
        <begin position="3"/>
        <end position="116"/>
    </location>
</feature>
<dbReference type="RefSeq" id="WP_103323196.1">
    <property type="nucleotide sequence ID" value="NZ_BMDF01000011.1"/>
</dbReference>
<feature type="domain" description="OmpR/PhoB-type" evidence="15">
    <location>
        <begin position="125"/>
        <end position="224"/>
    </location>
</feature>
<dbReference type="FunFam" id="1.10.10.10:FF:000018">
    <property type="entry name" value="DNA-binding response regulator ResD"/>
    <property type="match status" value="1"/>
</dbReference>
<evidence type="ECO:0000256" key="7">
    <source>
        <dbReference type="ARBA" id="ARBA00023125"/>
    </source>
</evidence>
<evidence type="ECO:0000256" key="2">
    <source>
        <dbReference type="ARBA" id="ARBA00022490"/>
    </source>
</evidence>
<reference evidence="17 19" key="3">
    <citation type="submission" date="2021-02" db="EMBL/GenBank/DDBJ databases">
        <title>FDA dAtabase for Regulatory Grade micrObial Sequences (FDA-ARGOS): Supporting development and validation of Infectious Disease Dx tests.</title>
        <authorList>
            <person name="Sproer C."/>
            <person name="Gronow S."/>
            <person name="Severitt S."/>
            <person name="Schroder I."/>
            <person name="Tallon L."/>
            <person name="Sadzewicz L."/>
            <person name="Zhao X."/>
            <person name="Boylan J."/>
            <person name="Ott S."/>
            <person name="Bowen H."/>
            <person name="Vavikolanu K."/>
            <person name="Mehta A."/>
            <person name="Aluvathingal J."/>
            <person name="Nadendla S."/>
            <person name="Lowell S."/>
            <person name="Myers T."/>
            <person name="Yan Y."/>
            <person name="Sichtig H."/>
        </authorList>
    </citation>
    <scope>NUCLEOTIDE SEQUENCE [LARGE SCALE GENOMIC DNA]</scope>
    <source>
        <strain evidence="17 19">FDAARGOS_1207</strain>
    </source>
</reference>
<dbReference type="PROSITE" id="PS51755">
    <property type="entry name" value="OMPR_PHOB"/>
    <property type="match status" value="1"/>
</dbReference>
<evidence type="ECO:0000313" key="19">
    <source>
        <dbReference type="Proteomes" id="UP000627155"/>
    </source>
</evidence>
<dbReference type="Pfam" id="PF00486">
    <property type="entry name" value="Trans_reg_C"/>
    <property type="match status" value="1"/>
</dbReference>
<dbReference type="EMBL" id="PZFK01000005">
    <property type="protein sequence ID" value="PTI30494.1"/>
    <property type="molecule type" value="Genomic_DNA"/>
</dbReference>
<dbReference type="Gene3D" id="1.10.10.10">
    <property type="entry name" value="Winged helix-like DNA-binding domain superfamily/Winged helix DNA-binding domain"/>
    <property type="match status" value="1"/>
</dbReference>
<dbReference type="GO" id="GO:0000156">
    <property type="term" value="F:phosphorelay response regulator activity"/>
    <property type="evidence" value="ECO:0007669"/>
    <property type="project" value="TreeGrafter"/>
</dbReference>
<dbReference type="Gene3D" id="6.10.250.690">
    <property type="match status" value="1"/>
</dbReference>
<evidence type="ECO:0000256" key="8">
    <source>
        <dbReference type="ARBA" id="ARBA00023163"/>
    </source>
</evidence>
<evidence type="ECO:0000256" key="11">
    <source>
        <dbReference type="ARBA" id="ARBA00042383"/>
    </source>
</evidence>
<keyword evidence="4" id="KW-0716">Sensory transduction</keyword>
<organism evidence="16 18">
    <name type="scientific">Mammaliicoccus vitulinus</name>
    <dbReference type="NCBI Taxonomy" id="71237"/>
    <lineage>
        <taxon>Bacteria</taxon>
        <taxon>Bacillati</taxon>
        <taxon>Bacillota</taxon>
        <taxon>Bacilli</taxon>
        <taxon>Bacillales</taxon>
        <taxon>Staphylococcaceae</taxon>
        <taxon>Mammaliicoccus</taxon>
    </lineage>
</organism>
<dbReference type="GO" id="GO:0032993">
    <property type="term" value="C:protein-DNA complex"/>
    <property type="evidence" value="ECO:0007669"/>
    <property type="project" value="TreeGrafter"/>
</dbReference>
<dbReference type="CDD" id="cd17574">
    <property type="entry name" value="REC_OmpR"/>
    <property type="match status" value="1"/>
</dbReference>
<dbReference type="EMBL" id="CP069486">
    <property type="protein sequence ID" value="QRO85685.1"/>
    <property type="molecule type" value="Genomic_DNA"/>
</dbReference>
<dbReference type="PANTHER" id="PTHR48111:SF2">
    <property type="entry name" value="RESPONSE REGULATOR SAER"/>
    <property type="match status" value="1"/>
</dbReference>
<feature type="DNA-binding region" description="OmpR/PhoB-type" evidence="13">
    <location>
        <begin position="125"/>
        <end position="224"/>
    </location>
</feature>
<dbReference type="SMART" id="SM00862">
    <property type="entry name" value="Trans_reg_C"/>
    <property type="match status" value="1"/>
</dbReference>
<reference evidence="16" key="2">
    <citation type="submission" date="2018-03" db="EMBL/GenBank/DDBJ databases">
        <authorList>
            <person name="Keele B.F."/>
        </authorList>
    </citation>
    <scope>NUCLEOTIDE SEQUENCE</scope>
    <source>
        <strain evidence="16">SNUC 2204</strain>
    </source>
</reference>
<evidence type="ECO:0000256" key="5">
    <source>
        <dbReference type="ARBA" id="ARBA00023012"/>
    </source>
</evidence>
<dbReference type="Proteomes" id="UP000627155">
    <property type="component" value="Chromosome"/>
</dbReference>
<reference evidence="16 18" key="1">
    <citation type="journal article" date="2016" name="Front. Microbiol.">
        <title>Comprehensive Phylogenetic Analysis of Bovine Non-aureus Staphylococci Species Based on Whole-Genome Sequencing.</title>
        <authorList>
            <person name="Naushad S."/>
            <person name="Barkema H.W."/>
            <person name="Luby C."/>
            <person name="Condas L.A."/>
            <person name="Nobrega D.B."/>
            <person name="Carson D.A."/>
            <person name="De Buck J."/>
        </authorList>
    </citation>
    <scope>NUCLEOTIDE SEQUENCE [LARGE SCALE GENOMIC DNA]</scope>
    <source>
        <strain evidence="16 18">SNUC 2204</strain>
    </source>
</reference>
<dbReference type="PANTHER" id="PTHR48111">
    <property type="entry name" value="REGULATOR OF RPOS"/>
    <property type="match status" value="1"/>
</dbReference>
<evidence type="ECO:0000259" key="14">
    <source>
        <dbReference type="PROSITE" id="PS50110"/>
    </source>
</evidence>
<evidence type="ECO:0000313" key="16">
    <source>
        <dbReference type="EMBL" id="PTI30494.1"/>
    </source>
</evidence>
<evidence type="ECO:0000256" key="10">
    <source>
        <dbReference type="ARBA" id="ARBA00040489"/>
    </source>
</evidence>
<dbReference type="Gene3D" id="3.40.50.2300">
    <property type="match status" value="1"/>
</dbReference>
<accession>A0A2T4PVJ2</accession>
<evidence type="ECO:0000256" key="4">
    <source>
        <dbReference type="ARBA" id="ARBA00022606"/>
    </source>
</evidence>
<gene>
    <name evidence="16" type="ORF">BU072_03555</name>
    <name evidence="17" type="ORF">I6J37_02990</name>
</gene>
<evidence type="ECO:0000313" key="17">
    <source>
        <dbReference type="EMBL" id="QRO85685.1"/>
    </source>
</evidence>
<name>A0A2T4PVJ2_9STAP</name>
<keyword evidence="6" id="KW-0805">Transcription regulation</keyword>
<keyword evidence="19" id="KW-1185">Reference proteome</keyword>
<keyword evidence="5" id="KW-0902">Two-component regulatory system</keyword>
<evidence type="ECO:0000259" key="15">
    <source>
        <dbReference type="PROSITE" id="PS51755"/>
    </source>
</evidence>
<dbReference type="FunFam" id="3.40.50.2300:FF:000001">
    <property type="entry name" value="DNA-binding response regulator PhoB"/>
    <property type="match status" value="1"/>
</dbReference>
<dbReference type="InterPro" id="IPR036388">
    <property type="entry name" value="WH-like_DNA-bd_sf"/>
</dbReference>
<evidence type="ECO:0000256" key="6">
    <source>
        <dbReference type="ARBA" id="ARBA00023015"/>
    </source>
</evidence>
<keyword evidence="8" id="KW-0804">Transcription</keyword>
<dbReference type="InterPro" id="IPR011006">
    <property type="entry name" value="CheY-like_superfamily"/>
</dbReference>
<evidence type="ECO:0000313" key="18">
    <source>
        <dbReference type="Proteomes" id="UP000241209"/>
    </source>
</evidence>
<dbReference type="InterPro" id="IPR039420">
    <property type="entry name" value="WalR-like"/>
</dbReference>
<feature type="modified residue" description="4-aspartylphosphate" evidence="12">
    <location>
        <position position="51"/>
    </location>
</feature>
<dbReference type="STRING" id="1167632.GCA_000286335_02505"/>
<dbReference type="AlphaFoldDB" id="A0A2T4PVJ2"/>
<dbReference type="InterPro" id="IPR001867">
    <property type="entry name" value="OmpR/PhoB-type_DNA-bd"/>
</dbReference>
<keyword evidence="2" id="KW-0963">Cytoplasm</keyword>
<evidence type="ECO:0000256" key="13">
    <source>
        <dbReference type="PROSITE-ProRule" id="PRU01091"/>
    </source>
</evidence>
<dbReference type="InterPro" id="IPR001789">
    <property type="entry name" value="Sig_transdc_resp-reg_receiver"/>
</dbReference>
<dbReference type="GO" id="GO:0006355">
    <property type="term" value="P:regulation of DNA-templated transcription"/>
    <property type="evidence" value="ECO:0007669"/>
    <property type="project" value="InterPro"/>
</dbReference>
<keyword evidence="7 13" id="KW-0238">DNA-binding</keyword>
<sequence length="226" mass="26642">MANILIVDDEQDILDICKTYFEYEGHQVVTASNGQQAIDRMKDNIDLIILDIMMPEKNGYDVVKEMKAQQLDIPFIYLTAKTQEHDTIYALTLGADDYIKKPFSPRELVLRAHNLLNRTQKYNKQAYLTFGSLQLCKQEKSIQIDGQDIALRVKEFDLLWYLAEHEKMVISKSELLEKVWGYDYYEDANTVNVHIRRIREKLEQQNYNEYVIKTVWGLGYKFERAK</sequence>
<dbReference type="GeneID" id="64115490"/>
<dbReference type="PROSITE" id="PS50110">
    <property type="entry name" value="RESPONSE_REGULATORY"/>
    <property type="match status" value="1"/>
</dbReference>
<dbReference type="SUPFAM" id="SSF52172">
    <property type="entry name" value="CheY-like"/>
    <property type="match status" value="1"/>
</dbReference>
<protein>
    <recommendedName>
        <fullName evidence="9">Response regulator SaeR</fullName>
    </recommendedName>
    <alternativeName>
        <fullName evidence="11">Staphylococcal respiratory response protein A</fullName>
    </alternativeName>
    <alternativeName>
        <fullName evidence="10">Transcriptional regulatory protein SrrA</fullName>
    </alternativeName>
</protein>
<dbReference type="CDD" id="cd00383">
    <property type="entry name" value="trans_reg_C"/>
    <property type="match status" value="1"/>
</dbReference>
<dbReference type="Proteomes" id="UP000241209">
    <property type="component" value="Unassembled WGS sequence"/>
</dbReference>
<dbReference type="GO" id="GO:0000976">
    <property type="term" value="F:transcription cis-regulatory region binding"/>
    <property type="evidence" value="ECO:0007669"/>
    <property type="project" value="TreeGrafter"/>
</dbReference>